<dbReference type="AlphaFoldDB" id="A0A1B6DFB2"/>
<name>A0A1B6DFB2_9HEMI</name>
<evidence type="ECO:0000256" key="1">
    <source>
        <dbReference type="ARBA" id="ARBA00023157"/>
    </source>
</evidence>
<evidence type="ECO:0000313" key="3">
    <source>
        <dbReference type="EMBL" id="JAS24340.1"/>
    </source>
</evidence>
<dbReference type="Gene3D" id="2.60.40.10">
    <property type="entry name" value="Immunoglobulins"/>
    <property type="match status" value="1"/>
</dbReference>
<feature type="non-terminal residue" evidence="3">
    <location>
        <position position="1"/>
    </location>
</feature>
<evidence type="ECO:0000259" key="2">
    <source>
        <dbReference type="PROSITE" id="PS50835"/>
    </source>
</evidence>
<feature type="domain" description="Ig-like" evidence="2">
    <location>
        <begin position="6"/>
        <end position="94"/>
    </location>
</feature>
<proteinExistence type="predicted"/>
<sequence>VLEGQPNMMLDKSTYNKGDVLRGNCSSPPSNPLANITWFINGKMINASNVIYSDEQNVTTAEIYLNLSSIAAKKLQVRCVADVFSIYSTHKEVTVVEDTPLAVLGTLRACINGASRDIISWSLLFFILHLLIR</sequence>
<dbReference type="PANTHER" id="PTHR21261:SF17">
    <property type="entry name" value="BEAT VI"/>
    <property type="match status" value="1"/>
</dbReference>
<dbReference type="InterPro" id="IPR013783">
    <property type="entry name" value="Ig-like_fold"/>
</dbReference>
<accession>A0A1B6DFB2</accession>
<dbReference type="InterPro" id="IPR007110">
    <property type="entry name" value="Ig-like_dom"/>
</dbReference>
<organism evidence="3">
    <name type="scientific">Clastoptera arizonana</name>
    <name type="common">Arizona spittle bug</name>
    <dbReference type="NCBI Taxonomy" id="38151"/>
    <lineage>
        <taxon>Eukaryota</taxon>
        <taxon>Metazoa</taxon>
        <taxon>Ecdysozoa</taxon>
        <taxon>Arthropoda</taxon>
        <taxon>Hexapoda</taxon>
        <taxon>Insecta</taxon>
        <taxon>Pterygota</taxon>
        <taxon>Neoptera</taxon>
        <taxon>Paraneoptera</taxon>
        <taxon>Hemiptera</taxon>
        <taxon>Auchenorrhyncha</taxon>
        <taxon>Cercopoidea</taxon>
        <taxon>Clastopteridae</taxon>
        <taxon>Clastoptera</taxon>
    </lineage>
</organism>
<keyword evidence="1" id="KW-1015">Disulfide bond</keyword>
<dbReference type="PROSITE" id="PS50835">
    <property type="entry name" value="IG_LIKE"/>
    <property type="match status" value="1"/>
</dbReference>
<protein>
    <recommendedName>
        <fullName evidence="2">Ig-like domain-containing protein</fullName>
    </recommendedName>
</protein>
<gene>
    <name evidence="3" type="ORF">g.1047</name>
</gene>
<dbReference type="Pfam" id="PF08205">
    <property type="entry name" value="C2-set_2"/>
    <property type="match status" value="1"/>
</dbReference>
<dbReference type="PANTHER" id="PTHR21261">
    <property type="entry name" value="BEAT PROTEIN"/>
    <property type="match status" value="1"/>
</dbReference>
<dbReference type="EMBL" id="GEDC01012958">
    <property type="protein sequence ID" value="JAS24340.1"/>
    <property type="molecule type" value="Transcribed_RNA"/>
</dbReference>
<reference evidence="3" key="1">
    <citation type="submission" date="2015-12" db="EMBL/GenBank/DDBJ databases">
        <title>De novo transcriptome assembly of four potential Pierce s Disease insect vectors from Arizona vineyards.</title>
        <authorList>
            <person name="Tassone E.E."/>
        </authorList>
    </citation>
    <scope>NUCLEOTIDE SEQUENCE</scope>
</reference>
<dbReference type="InterPro" id="IPR013162">
    <property type="entry name" value="CD80_C2-set"/>
</dbReference>